<name>A0AAV3SE79_HALDO</name>
<dbReference type="KEGG" id="hdo:MUK72_00140"/>
<dbReference type="Pfam" id="PF24033">
    <property type="entry name" value="DUF7342"/>
    <property type="match status" value="1"/>
</dbReference>
<dbReference type="Proteomes" id="UP001500962">
    <property type="component" value="Unassembled WGS sequence"/>
</dbReference>
<sequence>MGEHDTESTGGIPPDGVPSDETVRQEREQWDEGKTVKERIYETALTLREPTPVSVVADRTECTPESARRHLRWFAEIGIVEPVGEGQPAQFQRNPAYFRWKRANEARRTHSGDELATQLETLLERDRAYQDKYDVSDPAQVSAFDIADPDDHDALEAIWTDVNDWLTVREDQRVLEHAQRLQREQQSAPA</sequence>
<gene>
    <name evidence="2" type="ORF">GCM10008985_09300</name>
    <name evidence="3" type="ORF">MUK72_00140</name>
</gene>
<evidence type="ECO:0000313" key="3">
    <source>
        <dbReference type="EMBL" id="UOO95153.1"/>
    </source>
</evidence>
<dbReference type="AlphaFoldDB" id="A0AAV3SE79"/>
<evidence type="ECO:0000313" key="2">
    <source>
        <dbReference type="EMBL" id="GAA0455571.1"/>
    </source>
</evidence>
<evidence type="ECO:0000256" key="1">
    <source>
        <dbReference type="SAM" id="MobiDB-lite"/>
    </source>
</evidence>
<reference evidence="2" key="3">
    <citation type="submission" date="2023-12" db="EMBL/GenBank/DDBJ databases">
        <authorList>
            <person name="Sun Q."/>
            <person name="Inoue M."/>
        </authorList>
    </citation>
    <scope>NUCLEOTIDE SEQUENCE</scope>
    <source>
        <strain evidence="2">JCM 12289</strain>
    </source>
</reference>
<reference evidence="3" key="2">
    <citation type="submission" date="2022-04" db="EMBL/GenBank/DDBJ databases">
        <title>Sequencing and genomic assembly of Halococcus dombrowskii.</title>
        <authorList>
            <person name="Lim S.W."/>
            <person name="MacLea K.S."/>
        </authorList>
    </citation>
    <scope>NUCLEOTIDE SEQUENCE</scope>
    <source>
        <strain evidence="3">H4</strain>
    </source>
</reference>
<evidence type="ECO:0000313" key="4">
    <source>
        <dbReference type="Proteomes" id="UP000830542"/>
    </source>
</evidence>
<keyword evidence="4" id="KW-1185">Reference proteome</keyword>
<organism evidence="2 5">
    <name type="scientific">Halococcus dombrowskii</name>
    <dbReference type="NCBI Taxonomy" id="179637"/>
    <lineage>
        <taxon>Archaea</taxon>
        <taxon>Methanobacteriati</taxon>
        <taxon>Methanobacteriota</taxon>
        <taxon>Stenosarchaea group</taxon>
        <taxon>Halobacteria</taxon>
        <taxon>Halobacteriales</taxon>
        <taxon>Halococcaceae</taxon>
        <taxon>Halococcus</taxon>
    </lineage>
</organism>
<dbReference type="Proteomes" id="UP000830542">
    <property type="component" value="Chromosome"/>
</dbReference>
<feature type="compositionally biased region" description="Basic and acidic residues" evidence="1">
    <location>
        <begin position="21"/>
        <end position="36"/>
    </location>
</feature>
<protein>
    <submittedName>
        <fullName evidence="3">Helix-turn-helix domain-containing protein</fullName>
    </submittedName>
</protein>
<dbReference type="EMBL" id="CP095005">
    <property type="protein sequence ID" value="UOO95153.1"/>
    <property type="molecule type" value="Genomic_DNA"/>
</dbReference>
<feature type="region of interest" description="Disordered" evidence="1">
    <location>
        <begin position="1"/>
        <end position="36"/>
    </location>
</feature>
<dbReference type="EMBL" id="BAAADN010000017">
    <property type="protein sequence ID" value="GAA0455571.1"/>
    <property type="molecule type" value="Genomic_DNA"/>
</dbReference>
<dbReference type="GeneID" id="71760210"/>
<reference evidence="2" key="1">
    <citation type="journal article" date="2014" name="Int. J. Syst. Evol. Microbiol.">
        <title>Complete genome sequence of Corynebacterium casei LMG S-19264T (=DSM 44701T), isolated from a smear-ripened cheese.</title>
        <authorList>
            <consortium name="US DOE Joint Genome Institute (JGI-PGF)"/>
            <person name="Walter F."/>
            <person name="Albersmeier A."/>
            <person name="Kalinowski J."/>
            <person name="Ruckert C."/>
        </authorList>
    </citation>
    <scope>NUCLEOTIDE SEQUENCE</scope>
    <source>
        <strain evidence="2">JCM 12289</strain>
    </source>
</reference>
<dbReference type="RefSeq" id="WP_244702465.1">
    <property type="nucleotide sequence ID" value="NZ_BAAADN010000017.1"/>
</dbReference>
<proteinExistence type="predicted"/>
<dbReference type="InterPro" id="IPR055766">
    <property type="entry name" value="DUF7342"/>
</dbReference>
<accession>A0AAV3SE79</accession>
<evidence type="ECO:0000313" key="5">
    <source>
        <dbReference type="Proteomes" id="UP001500962"/>
    </source>
</evidence>